<dbReference type="OrthoDB" id="9794577at2"/>
<dbReference type="InterPro" id="IPR005702">
    <property type="entry name" value="Wzc-like_C"/>
</dbReference>
<sequence>MTTGVRILELADLLQTGRQEWTFTDLINVLRRRRGYVIGCVGTMLALATIYCIAATPRFQAIGEIEVQKEPPPVFGLENSVTGDTPTAAADSLDYSMTLETEAKILESPTLALQTIKDLKLENSHDYFPAQQSGFQLPGWIFFWRRPIEPLTIDLEDAPNRRYVALKIFASHLKITPETGTRLIEIRYSDPEPRLAAEIVNRLIQGLIDYGYQARVHATAQASKSLANELQDLRQQTAKLQSKANRLQREAGIYGDDAPHNIVLERLDALNQRLVAAESNRLLTDAIDRISQTGDPELISTLAGGSSAEGAPALNNSLATLQTLRSREASVRAEIAENDARYGPAHPRIAELHSELDGVQESIHEEIVRVGQRAHAGFEVAKAAEDSARDDFDKQQDLADQISSKAVGYQLARQEAEGNRGVYQGLLTKLKEAGVLEGLHSTNLTIVSPGRIPPTHRPKSPNLPLCYAAAVVGGLFFGCVGAVFSELSDHTVRSLDGLERLTGSQLLGVLPQLKQADRLRRRLPVSRKASRDKPLFLSEEGSNAGSRDALFLESLRALRTSLLLLRNGRRSQVVLITSSVSGEGKSKVAVNLAGMLAQLGAHVLLVDADLRRPSVCDELHIEGDVGLDAALIADNEPPIFAYAPLRNLSLLCGQRIAPMPAELLASKKMARLLSEWRNEYDFVLLDSPPVLAATDALVLTQMSDITLLIARHGFTPKQAIHRTFMTLREQIPESCLMRVVLNGVHFDSYDLRSYYGYEPMHHDPPPPRPPEERRMFS</sequence>
<comment type="subcellular location">
    <subcellularLocation>
        <location evidence="1">Cell inner membrane</location>
        <topology evidence="1">Multi-pass membrane protein</topology>
    </subcellularLocation>
</comment>
<keyword evidence="16" id="KW-0175">Coiled coil</keyword>
<feature type="domain" description="AAA" evidence="19">
    <location>
        <begin position="573"/>
        <end position="704"/>
    </location>
</feature>
<keyword evidence="9" id="KW-0547">Nucleotide-binding</keyword>
<dbReference type="InterPro" id="IPR003856">
    <property type="entry name" value="LPS_length_determ_N"/>
</dbReference>
<organism evidence="20 21">
    <name type="scientific">Silvibacterium bohemicum</name>
    <dbReference type="NCBI Taxonomy" id="1577686"/>
    <lineage>
        <taxon>Bacteria</taxon>
        <taxon>Pseudomonadati</taxon>
        <taxon>Acidobacteriota</taxon>
        <taxon>Terriglobia</taxon>
        <taxon>Terriglobales</taxon>
        <taxon>Acidobacteriaceae</taxon>
        <taxon>Silvibacterium</taxon>
    </lineage>
</organism>
<dbReference type="Gene3D" id="3.40.50.300">
    <property type="entry name" value="P-loop containing nucleotide triphosphate hydrolases"/>
    <property type="match status" value="1"/>
</dbReference>
<reference evidence="20 21" key="1">
    <citation type="submission" date="2020-08" db="EMBL/GenBank/DDBJ databases">
        <title>Genomic Encyclopedia of Type Strains, Phase IV (KMG-IV): sequencing the most valuable type-strain genomes for metagenomic binning, comparative biology and taxonomic classification.</title>
        <authorList>
            <person name="Goeker M."/>
        </authorList>
    </citation>
    <scope>NUCLEOTIDE SEQUENCE [LARGE SCALE GENOMIC DNA]</scope>
    <source>
        <strain evidence="20 21">DSM 103733</strain>
    </source>
</reference>
<dbReference type="GO" id="GO:0005886">
    <property type="term" value="C:plasma membrane"/>
    <property type="evidence" value="ECO:0007669"/>
    <property type="project" value="UniProtKB-SubCell"/>
</dbReference>
<comment type="caution">
    <text evidence="20">The sequence shown here is derived from an EMBL/GenBank/DDBJ whole genome shotgun (WGS) entry which is preliminary data.</text>
</comment>
<feature type="domain" description="Polysaccharide chain length determinant N-terminal" evidence="18">
    <location>
        <begin position="23"/>
        <end position="119"/>
    </location>
</feature>
<keyword evidence="7" id="KW-0808">Transferase</keyword>
<evidence type="ECO:0000256" key="4">
    <source>
        <dbReference type="ARBA" id="ARBA00011903"/>
    </source>
</evidence>
<dbReference type="SUPFAM" id="SSF52540">
    <property type="entry name" value="P-loop containing nucleoside triphosphate hydrolases"/>
    <property type="match status" value="1"/>
</dbReference>
<comment type="catalytic activity">
    <reaction evidence="15">
        <text>L-tyrosyl-[protein] + ATP = O-phospho-L-tyrosyl-[protein] + ADP + H(+)</text>
        <dbReference type="Rhea" id="RHEA:10596"/>
        <dbReference type="Rhea" id="RHEA-COMP:10136"/>
        <dbReference type="Rhea" id="RHEA-COMP:20101"/>
        <dbReference type="ChEBI" id="CHEBI:15378"/>
        <dbReference type="ChEBI" id="CHEBI:30616"/>
        <dbReference type="ChEBI" id="CHEBI:46858"/>
        <dbReference type="ChEBI" id="CHEBI:61978"/>
        <dbReference type="ChEBI" id="CHEBI:456216"/>
        <dbReference type="EC" id="2.7.10.2"/>
    </reaction>
</comment>
<dbReference type="CDD" id="cd05387">
    <property type="entry name" value="BY-kinase"/>
    <property type="match status" value="1"/>
</dbReference>
<dbReference type="EC" id="2.7.10.2" evidence="4"/>
<dbReference type="InterPro" id="IPR025669">
    <property type="entry name" value="AAA_dom"/>
</dbReference>
<comment type="similarity">
    <text evidence="2">Belongs to the CpsD/CapB family.</text>
</comment>
<evidence type="ECO:0000256" key="12">
    <source>
        <dbReference type="ARBA" id="ARBA00022989"/>
    </source>
</evidence>
<protein>
    <recommendedName>
        <fullName evidence="4">non-specific protein-tyrosine kinase</fullName>
        <ecNumber evidence="4">2.7.10.2</ecNumber>
    </recommendedName>
</protein>
<comment type="similarity">
    <text evidence="3">Belongs to the etk/wzc family.</text>
</comment>
<evidence type="ECO:0000256" key="6">
    <source>
        <dbReference type="ARBA" id="ARBA00022519"/>
    </source>
</evidence>
<keyword evidence="10" id="KW-0418">Kinase</keyword>
<keyword evidence="8 17" id="KW-0812">Transmembrane</keyword>
<keyword evidence="21" id="KW-1185">Reference proteome</keyword>
<keyword evidence="12 17" id="KW-1133">Transmembrane helix</keyword>
<evidence type="ECO:0000256" key="8">
    <source>
        <dbReference type="ARBA" id="ARBA00022692"/>
    </source>
</evidence>
<evidence type="ECO:0000256" key="16">
    <source>
        <dbReference type="SAM" id="Coils"/>
    </source>
</evidence>
<evidence type="ECO:0000259" key="19">
    <source>
        <dbReference type="Pfam" id="PF13614"/>
    </source>
</evidence>
<evidence type="ECO:0000313" key="21">
    <source>
        <dbReference type="Proteomes" id="UP000538666"/>
    </source>
</evidence>
<accession>A0A841JU67</accession>
<dbReference type="RefSeq" id="WP_050059553.1">
    <property type="nucleotide sequence ID" value="NZ_JACHEK010000005.1"/>
</dbReference>
<keyword evidence="5" id="KW-1003">Cell membrane</keyword>
<dbReference type="EMBL" id="JACHEK010000005">
    <property type="protein sequence ID" value="MBB6144896.1"/>
    <property type="molecule type" value="Genomic_DNA"/>
</dbReference>
<feature type="coiled-coil region" evidence="16">
    <location>
        <begin position="216"/>
        <end position="280"/>
    </location>
</feature>
<evidence type="ECO:0000256" key="10">
    <source>
        <dbReference type="ARBA" id="ARBA00022777"/>
    </source>
</evidence>
<evidence type="ECO:0000256" key="15">
    <source>
        <dbReference type="ARBA" id="ARBA00051245"/>
    </source>
</evidence>
<evidence type="ECO:0000313" key="20">
    <source>
        <dbReference type="EMBL" id="MBB6144896.1"/>
    </source>
</evidence>
<evidence type="ECO:0000256" key="2">
    <source>
        <dbReference type="ARBA" id="ARBA00007316"/>
    </source>
</evidence>
<evidence type="ECO:0000256" key="11">
    <source>
        <dbReference type="ARBA" id="ARBA00022840"/>
    </source>
</evidence>
<evidence type="ECO:0000259" key="18">
    <source>
        <dbReference type="Pfam" id="PF02706"/>
    </source>
</evidence>
<feature type="transmembrane region" description="Helical" evidence="17">
    <location>
        <begin position="35"/>
        <end position="54"/>
    </location>
</feature>
<evidence type="ECO:0000256" key="5">
    <source>
        <dbReference type="ARBA" id="ARBA00022475"/>
    </source>
</evidence>
<keyword evidence="6" id="KW-0997">Cell inner membrane</keyword>
<keyword evidence="13 17" id="KW-0472">Membrane</keyword>
<evidence type="ECO:0000256" key="9">
    <source>
        <dbReference type="ARBA" id="ARBA00022741"/>
    </source>
</evidence>
<name>A0A841JU67_9BACT</name>
<proteinExistence type="inferred from homology"/>
<evidence type="ECO:0000256" key="1">
    <source>
        <dbReference type="ARBA" id="ARBA00004429"/>
    </source>
</evidence>
<gene>
    <name evidence="20" type="ORF">HNQ77_002852</name>
</gene>
<evidence type="ECO:0000256" key="13">
    <source>
        <dbReference type="ARBA" id="ARBA00023136"/>
    </source>
</evidence>
<dbReference type="Proteomes" id="UP000538666">
    <property type="component" value="Unassembled WGS sequence"/>
</dbReference>
<dbReference type="GO" id="GO:0004713">
    <property type="term" value="F:protein tyrosine kinase activity"/>
    <property type="evidence" value="ECO:0007669"/>
    <property type="project" value="TreeGrafter"/>
</dbReference>
<dbReference type="InterPro" id="IPR050445">
    <property type="entry name" value="Bact_polysacc_biosynth/exp"/>
</dbReference>
<dbReference type="PANTHER" id="PTHR32309:SF13">
    <property type="entry name" value="FERRIC ENTEROBACTIN TRANSPORT PROTEIN FEPE"/>
    <property type="match status" value="1"/>
</dbReference>
<evidence type="ECO:0000256" key="3">
    <source>
        <dbReference type="ARBA" id="ARBA00008883"/>
    </source>
</evidence>
<evidence type="ECO:0000256" key="7">
    <source>
        <dbReference type="ARBA" id="ARBA00022679"/>
    </source>
</evidence>
<dbReference type="InterPro" id="IPR027417">
    <property type="entry name" value="P-loop_NTPase"/>
</dbReference>
<keyword evidence="14" id="KW-0829">Tyrosine-protein kinase</keyword>
<dbReference type="PANTHER" id="PTHR32309">
    <property type="entry name" value="TYROSINE-PROTEIN KINASE"/>
    <property type="match status" value="1"/>
</dbReference>
<keyword evidence="11" id="KW-0067">ATP-binding</keyword>
<evidence type="ECO:0000256" key="17">
    <source>
        <dbReference type="SAM" id="Phobius"/>
    </source>
</evidence>
<dbReference type="Pfam" id="PF02706">
    <property type="entry name" value="Wzz"/>
    <property type="match status" value="1"/>
</dbReference>
<dbReference type="AlphaFoldDB" id="A0A841JU67"/>
<dbReference type="Pfam" id="PF13614">
    <property type="entry name" value="AAA_31"/>
    <property type="match status" value="1"/>
</dbReference>
<evidence type="ECO:0000256" key="14">
    <source>
        <dbReference type="ARBA" id="ARBA00023137"/>
    </source>
</evidence>